<organism evidence="2 3">
    <name type="scientific">Candidatus Brevundimonas colombiensis</name>
    <dbReference type="NCBI Taxonomy" id="3121376"/>
    <lineage>
        <taxon>Bacteria</taxon>
        <taxon>Pseudomonadati</taxon>
        <taxon>Pseudomonadota</taxon>
        <taxon>Alphaproteobacteria</taxon>
        <taxon>Caulobacterales</taxon>
        <taxon>Caulobacteraceae</taxon>
        <taxon>Brevundimonas</taxon>
    </lineage>
</organism>
<dbReference type="Proteomes" id="UP001213664">
    <property type="component" value="Chromosome"/>
</dbReference>
<feature type="chain" id="PRO_5042533363" evidence="1">
    <location>
        <begin position="24"/>
        <end position="422"/>
    </location>
</feature>
<evidence type="ECO:0000313" key="3">
    <source>
        <dbReference type="Proteomes" id="UP001213664"/>
    </source>
</evidence>
<dbReference type="Pfam" id="PF10082">
    <property type="entry name" value="BBP2_2"/>
    <property type="match status" value="1"/>
</dbReference>
<evidence type="ECO:0000256" key="1">
    <source>
        <dbReference type="SAM" id="SignalP"/>
    </source>
</evidence>
<accession>A0AAJ5X498</accession>
<evidence type="ECO:0000313" key="2">
    <source>
        <dbReference type="EMBL" id="WEK40050.1"/>
    </source>
</evidence>
<proteinExistence type="predicted"/>
<feature type="signal peptide" evidence="1">
    <location>
        <begin position="1"/>
        <end position="23"/>
    </location>
</feature>
<dbReference type="InterPro" id="IPR018759">
    <property type="entry name" value="BBP2_2"/>
</dbReference>
<dbReference type="AlphaFoldDB" id="A0AAJ5X498"/>
<sequence length="422" mass="45668">MRRAVHPAVVASLGLFAADQAAAQTTLADPFFRQRGQAVRDRPQPAYDAAGFRAGGFTLWPRLLSAVVFDDNVFAAEDNARAATTLRLTPEVTARSDWGRHQIQAHARLDLGRNLNVPREDTTDWRLGGSGRLDAARDAHLALSLDMQHGREARTAIGSDPLTVRPVAFDGASARLSGQRTRGRLRLDASADLQRRDYRDGADAAGAPVEQDDRDRTILTLSGRAAYALSPATAVFVQIAGDDRDYRRVPGRPDRTSTGREALAGVDFELGGLMRGDIAVGHLRQTFDDPAFGDLDGFGGRGRLTWFPTALTTVSVAAARAVADTGAVGAAGALRTDLTLGVDHELLRNLIVSARAGHIEDAYVGRDRTDRRISAGLAADWRLNRRYGLNADIDWIDQSSEGTARGPRYRALRLTLATVARF</sequence>
<dbReference type="EMBL" id="CP119326">
    <property type="protein sequence ID" value="WEK40050.1"/>
    <property type="molecule type" value="Genomic_DNA"/>
</dbReference>
<reference evidence="2" key="1">
    <citation type="submission" date="2023-03" db="EMBL/GenBank/DDBJ databases">
        <title>Andean soil-derived lignocellulolytic bacterial consortium as a source of novel taxa and putative plastic-active enzymes.</title>
        <authorList>
            <person name="Diaz-Garcia L."/>
            <person name="Chuvochina M."/>
            <person name="Feuerriegel G."/>
            <person name="Bunk B."/>
            <person name="Sproer C."/>
            <person name="Streit W.R."/>
            <person name="Rodriguez L.M."/>
            <person name="Overmann J."/>
            <person name="Jimenez D.J."/>
        </authorList>
    </citation>
    <scope>NUCLEOTIDE SEQUENCE</scope>
    <source>
        <strain evidence="2">MAG 833</strain>
    </source>
</reference>
<gene>
    <name evidence="2" type="ORF">P0Y50_00155</name>
</gene>
<name>A0AAJ5X498_9CAUL</name>
<keyword evidence="1" id="KW-0732">Signal</keyword>
<protein>
    <submittedName>
        <fullName evidence="2">Outer membrane beta-barrel protein</fullName>
    </submittedName>
</protein>